<dbReference type="Pfam" id="PF01957">
    <property type="entry name" value="NfeD"/>
    <property type="match status" value="1"/>
</dbReference>
<keyword evidence="2 5" id="KW-0812">Transmembrane</keyword>
<dbReference type="GO" id="GO:0005886">
    <property type="term" value="C:plasma membrane"/>
    <property type="evidence" value="ECO:0007669"/>
    <property type="project" value="TreeGrafter"/>
</dbReference>
<dbReference type="EMBL" id="DXFB01000158">
    <property type="protein sequence ID" value="HIX45783.1"/>
    <property type="molecule type" value="Genomic_DNA"/>
</dbReference>
<feature type="transmembrane region" description="Helical" evidence="5">
    <location>
        <begin position="31"/>
        <end position="51"/>
    </location>
</feature>
<keyword evidence="4 5" id="KW-0472">Membrane</keyword>
<evidence type="ECO:0000313" key="8">
    <source>
        <dbReference type="Proteomes" id="UP000824246"/>
    </source>
</evidence>
<accession>A0A9D1VS51</accession>
<sequence>MAYLATDIIIIGILLLLAVILVILELFFLPGLSLAGLAAILFYGGALYYAFAHISATAGIITLISGVIITGILIYYFLHSRMLDKMKLKTEIDSTAPTSINRTIHVGDKGLALSRLNPMGTVLIDGCTVEAHSTGEYIEESTPVQVIKVEPAAIVVCPVLPEEEEEENKNNS</sequence>
<comment type="caution">
    <text evidence="7">The sequence shown here is derived from an EMBL/GenBank/DDBJ whole genome shotgun (WGS) entry which is preliminary data.</text>
</comment>
<dbReference type="InterPro" id="IPR002810">
    <property type="entry name" value="NfeD-like_C"/>
</dbReference>
<evidence type="ECO:0000256" key="2">
    <source>
        <dbReference type="ARBA" id="ARBA00022692"/>
    </source>
</evidence>
<feature type="transmembrane region" description="Helical" evidence="5">
    <location>
        <begin position="57"/>
        <end position="78"/>
    </location>
</feature>
<feature type="domain" description="NfeD-like C-terminal" evidence="6">
    <location>
        <begin position="106"/>
        <end position="156"/>
    </location>
</feature>
<organism evidence="7 8">
    <name type="scientific">Candidatus Barnesiella excrementipullorum</name>
    <dbReference type="NCBI Taxonomy" id="2838479"/>
    <lineage>
        <taxon>Bacteria</taxon>
        <taxon>Pseudomonadati</taxon>
        <taxon>Bacteroidota</taxon>
        <taxon>Bacteroidia</taxon>
        <taxon>Bacteroidales</taxon>
        <taxon>Barnesiellaceae</taxon>
        <taxon>Barnesiella</taxon>
    </lineage>
</organism>
<evidence type="ECO:0000259" key="6">
    <source>
        <dbReference type="Pfam" id="PF01957"/>
    </source>
</evidence>
<keyword evidence="3 5" id="KW-1133">Transmembrane helix</keyword>
<evidence type="ECO:0000313" key="7">
    <source>
        <dbReference type="EMBL" id="HIX45783.1"/>
    </source>
</evidence>
<feature type="transmembrane region" description="Helical" evidence="5">
    <location>
        <begin position="6"/>
        <end position="24"/>
    </location>
</feature>
<dbReference type="PANTHER" id="PTHR33507">
    <property type="entry name" value="INNER MEMBRANE PROTEIN YBBJ"/>
    <property type="match status" value="1"/>
</dbReference>
<dbReference type="Gene3D" id="2.40.50.140">
    <property type="entry name" value="Nucleic acid-binding proteins"/>
    <property type="match status" value="1"/>
</dbReference>
<evidence type="ECO:0000256" key="3">
    <source>
        <dbReference type="ARBA" id="ARBA00022989"/>
    </source>
</evidence>
<evidence type="ECO:0000256" key="5">
    <source>
        <dbReference type="SAM" id="Phobius"/>
    </source>
</evidence>
<reference evidence="7" key="2">
    <citation type="submission" date="2021-04" db="EMBL/GenBank/DDBJ databases">
        <authorList>
            <person name="Gilroy R."/>
        </authorList>
    </citation>
    <scope>NUCLEOTIDE SEQUENCE</scope>
    <source>
        <strain evidence="7">ChiHjej12B11-16260</strain>
    </source>
</reference>
<dbReference type="InterPro" id="IPR012340">
    <property type="entry name" value="NA-bd_OB-fold"/>
</dbReference>
<evidence type="ECO:0000256" key="1">
    <source>
        <dbReference type="ARBA" id="ARBA00004141"/>
    </source>
</evidence>
<gene>
    <name evidence="7" type="ORF">H9982_06140</name>
</gene>
<reference evidence="7" key="1">
    <citation type="journal article" date="2021" name="PeerJ">
        <title>Extensive microbial diversity within the chicken gut microbiome revealed by metagenomics and culture.</title>
        <authorList>
            <person name="Gilroy R."/>
            <person name="Ravi A."/>
            <person name="Getino M."/>
            <person name="Pursley I."/>
            <person name="Horton D.L."/>
            <person name="Alikhan N.F."/>
            <person name="Baker D."/>
            <person name="Gharbi K."/>
            <person name="Hall N."/>
            <person name="Watson M."/>
            <person name="Adriaenssens E.M."/>
            <person name="Foster-Nyarko E."/>
            <person name="Jarju S."/>
            <person name="Secka A."/>
            <person name="Antonio M."/>
            <person name="Oren A."/>
            <person name="Chaudhuri R.R."/>
            <person name="La Ragione R."/>
            <person name="Hildebrand F."/>
            <person name="Pallen M.J."/>
        </authorList>
    </citation>
    <scope>NUCLEOTIDE SEQUENCE</scope>
    <source>
        <strain evidence="7">ChiHjej12B11-16260</strain>
    </source>
</reference>
<comment type="subcellular location">
    <subcellularLocation>
        <location evidence="1">Membrane</location>
        <topology evidence="1">Multi-pass membrane protein</topology>
    </subcellularLocation>
</comment>
<name>A0A9D1VS51_9BACT</name>
<dbReference type="InterPro" id="IPR052165">
    <property type="entry name" value="Membrane_assoc_protease"/>
</dbReference>
<proteinExistence type="predicted"/>
<dbReference type="PANTHER" id="PTHR33507:SF3">
    <property type="entry name" value="INNER MEMBRANE PROTEIN YBBJ"/>
    <property type="match status" value="1"/>
</dbReference>
<protein>
    <submittedName>
        <fullName evidence="7">NfeD family protein</fullName>
    </submittedName>
</protein>
<dbReference type="Proteomes" id="UP000824246">
    <property type="component" value="Unassembled WGS sequence"/>
</dbReference>
<dbReference type="AlphaFoldDB" id="A0A9D1VS51"/>
<evidence type="ECO:0000256" key="4">
    <source>
        <dbReference type="ARBA" id="ARBA00023136"/>
    </source>
</evidence>